<dbReference type="PANTHER" id="PTHR23201:SF141">
    <property type="entry name" value="GIBBERELLIN-REGULATED PROTEIN 10"/>
    <property type="match status" value="1"/>
</dbReference>
<sequence>MKLAFANVLLVMCLVLSSSWFEVSMASSSGFCDTKCEQRCSKASIQDRCLKFCGICCDKCKCVPSGTYGNKHECPCYRDLKNSKGKIKCP</sequence>
<reference evidence="3" key="1">
    <citation type="submission" date="2012-05" db="EMBL/GenBank/DDBJ databases">
        <authorList>
            <person name="Krishnakumar V."/>
            <person name="Cheung F."/>
            <person name="Xiao Y."/>
            <person name="Chan A."/>
            <person name="Moskal W.A."/>
            <person name="Town C.D."/>
        </authorList>
    </citation>
    <scope>NUCLEOTIDE SEQUENCE</scope>
</reference>
<keyword evidence="2" id="KW-0732">Signal</keyword>
<feature type="signal peptide" evidence="2">
    <location>
        <begin position="1"/>
        <end position="26"/>
    </location>
</feature>
<comment type="similarity">
    <text evidence="1">Belongs to the GASA family.</text>
</comment>
<dbReference type="AlphaFoldDB" id="I3SLY2"/>
<dbReference type="PANTHER" id="PTHR23201">
    <property type="entry name" value="EXTENSIN, PROLINE-RICH PROTEIN"/>
    <property type="match status" value="1"/>
</dbReference>
<name>I3SLY2_LOTJA</name>
<evidence type="ECO:0000256" key="2">
    <source>
        <dbReference type="SAM" id="SignalP"/>
    </source>
</evidence>
<dbReference type="Pfam" id="PF02704">
    <property type="entry name" value="GASA"/>
    <property type="match status" value="1"/>
</dbReference>
<dbReference type="EMBL" id="BT141480">
    <property type="protein sequence ID" value="AFK41274.1"/>
    <property type="molecule type" value="mRNA"/>
</dbReference>
<organism evidence="3">
    <name type="scientific">Lotus japonicus</name>
    <name type="common">Lotus corniculatus var. japonicus</name>
    <dbReference type="NCBI Taxonomy" id="34305"/>
    <lineage>
        <taxon>Eukaryota</taxon>
        <taxon>Viridiplantae</taxon>
        <taxon>Streptophyta</taxon>
        <taxon>Embryophyta</taxon>
        <taxon>Tracheophyta</taxon>
        <taxon>Spermatophyta</taxon>
        <taxon>Magnoliopsida</taxon>
        <taxon>eudicotyledons</taxon>
        <taxon>Gunneridae</taxon>
        <taxon>Pentapetalae</taxon>
        <taxon>rosids</taxon>
        <taxon>fabids</taxon>
        <taxon>Fabales</taxon>
        <taxon>Fabaceae</taxon>
        <taxon>Papilionoideae</taxon>
        <taxon>50 kb inversion clade</taxon>
        <taxon>NPAAA clade</taxon>
        <taxon>Hologalegina</taxon>
        <taxon>robinioid clade</taxon>
        <taxon>Loteae</taxon>
        <taxon>Lotus</taxon>
    </lineage>
</organism>
<proteinExistence type="evidence at transcript level"/>
<protein>
    <submittedName>
        <fullName evidence="3">Uncharacterized protein</fullName>
    </submittedName>
</protein>
<dbReference type="InterPro" id="IPR003854">
    <property type="entry name" value="GASA"/>
</dbReference>
<feature type="chain" id="PRO_5003679533" evidence="2">
    <location>
        <begin position="27"/>
        <end position="90"/>
    </location>
</feature>
<evidence type="ECO:0000256" key="1">
    <source>
        <dbReference type="ARBA" id="ARBA00010582"/>
    </source>
</evidence>
<evidence type="ECO:0000313" key="3">
    <source>
        <dbReference type="EMBL" id="AFK41274.1"/>
    </source>
</evidence>
<accession>I3SLY2</accession>